<evidence type="ECO:0000313" key="6">
    <source>
        <dbReference type="EMBL" id="KAF7256926.1"/>
    </source>
</evidence>
<evidence type="ECO:0000256" key="3">
    <source>
        <dbReference type="ARBA" id="ARBA00022833"/>
    </source>
</evidence>
<dbReference type="OrthoDB" id="512616at2759"/>
<evidence type="ECO:0000313" key="7">
    <source>
        <dbReference type="Proteomes" id="UP000822476"/>
    </source>
</evidence>
<keyword evidence="1" id="KW-0479">Metal-binding</keyword>
<dbReference type="InterPro" id="IPR051188">
    <property type="entry name" value="PHD-type_Zinc_Finger"/>
</dbReference>
<dbReference type="GO" id="GO:0005634">
    <property type="term" value="C:nucleus"/>
    <property type="evidence" value="ECO:0007669"/>
    <property type="project" value="TreeGrafter"/>
</dbReference>
<feature type="compositionally biased region" description="Polar residues" evidence="4">
    <location>
        <begin position="493"/>
        <end position="504"/>
    </location>
</feature>
<evidence type="ECO:0000256" key="2">
    <source>
        <dbReference type="ARBA" id="ARBA00022771"/>
    </source>
</evidence>
<feature type="compositionally biased region" description="Polar residues" evidence="4">
    <location>
        <begin position="177"/>
        <end position="187"/>
    </location>
</feature>
<name>A0A8S9YU67_9TREM</name>
<dbReference type="InterPro" id="IPR013083">
    <property type="entry name" value="Znf_RING/FYVE/PHD"/>
</dbReference>
<keyword evidence="2" id="KW-0863">Zinc-finger</keyword>
<feature type="compositionally biased region" description="Low complexity" evidence="4">
    <location>
        <begin position="371"/>
        <end position="389"/>
    </location>
</feature>
<dbReference type="Pfam" id="PF13771">
    <property type="entry name" value="zf-HC5HC2H"/>
    <property type="match status" value="1"/>
</dbReference>
<dbReference type="Gene3D" id="3.30.40.10">
    <property type="entry name" value="Zinc/RING finger domain, C3HC4 (zinc finger)"/>
    <property type="match status" value="1"/>
</dbReference>
<feature type="region of interest" description="Disordered" evidence="4">
    <location>
        <begin position="452"/>
        <end position="507"/>
    </location>
</feature>
<feature type="region of interest" description="Disordered" evidence="4">
    <location>
        <begin position="226"/>
        <end position="251"/>
    </location>
</feature>
<dbReference type="Proteomes" id="UP000822476">
    <property type="component" value="Unassembled WGS sequence"/>
</dbReference>
<keyword evidence="7" id="KW-1185">Reference proteome</keyword>
<feature type="compositionally biased region" description="Basic residues" evidence="4">
    <location>
        <begin position="477"/>
        <end position="487"/>
    </location>
</feature>
<comment type="caution">
    <text evidence="6">The sequence shown here is derived from an EMBL/GenBank/DDBJ whole genome shotgun (WGS) entry which is preliminary data.</text>
</comment>
<gene>
    <name evidence="6" type="ORF">EG68_05936</name>
</gene>
<feature type="region of interest" description="Disordered" evidence="4">
    <location>
        <begin position="358"/>
        <end position="430"/>
    </location>
</feature>
<feature type="domain" description="PHD-type" evidence="5">
    <location>
        <begin position="12"/>
        <end position="130"/>
    </location>
</feature>
<evidence type="ECO:0000259" key="5">
    <source>
        <dbReference type="PROSITE" id="PS51805"/>
    </source>
</evidence>
<dbReference type="AlphaFoldDB" id="A0A8S9YU67"/>
<organism evidence="6 7">
    <name type="scientific">Paragonimus skrjabini miyazakii</name>
    <dbReference type="NCBI Taxonomy" id="59628"/>
    <lineage>
        <taxon>Eukaryota</taxon>
        <taxon>Metazoa</taxon>
        <taxon>Spiralia</taxon>
        <taxon>Lophotrochozoa</taxon>
        <taxon>Platyhelminthes</taxon>
        <taxon>Trematoda</taxon>
        <taxon>Digenea</taxon>
        <taxon>Plagiorchiida</taxon>
        <taxon>Troglotremata</taxon>
        <taxon>Troglotrematidae</taxon>
        <taxon>Paragonimus</taxon>
    </lineage>
</organism>
<evidence type="ECO:0000256" key="4">
    <source>
        <dbReference type="SAM" id="MobiDB-lite"/>
    </source>
</evidence>
<dbReference type="EMBL" id="JTDE01002760">
    <property type="protein sequence ID" value="KAF7256926.1"/>
    <property type="molecule type" value="Genomic_DNA"/>
</dbReference>
<keyword evidence="3" id="KW-0862">Zinc</keyword>
<dbReference type="PROSITE" id="PS51805">
    <property type="entry name" value="EPHD"/>
    <property type="match status" value="1"/>
</dbReference>
<dbReference type="GO" id="GO:0008270">
    <property type="term" value="F:zinc ion binding"/>
    <property type="evidence" value="ECO:0007669"/>
    <property type="project" value="UniProtKB-KW"/>
</dbReference>
<protein>
    <recommendedName>
        <fullName evidence="5">PHD-type domain-containing protein</fullName>
    </recommendedName>
</protein>
<accession>A0A8S9YU67</accession>
<evidence type="ECO:0000256" key="1">
    <source>
        <dbReference type="ARBA" id="ARBA00022723"/>
    </source>
</evidence>
<feature type="region of interest" description="Disordered" evidence="4">
    <location>
        <begin position="177"/>
        <end position="198"/>
    </location>
</feature>
<dbReference type="PANTHER" id="PTHR12420">
    <property type="entry name" value="PHD FINGER PROTEIN"/>
    <property type="match status" value="1"/>
</dbReference>
<dbReference type="InterPro" id="IPR034732">
    <property type="entry name" value="EPHD"/>
</dbReference>
<reference evidence="6" key="1">
    <citation type="submission" date="2019-07" db="EMBL/GenBank/DDBJ databases">
        <title>Annotation for the trematode Paragonimus miyazaki's.</title>
        <authorList>
            <person name="Choi Y.-J."/>
        </authorList>
    </citation>
    <scope>NUCLEOTIDE SEQUENCE</scope>
    <source>
        <strain evidence="6">Japan</strain>
    </source>
</reference>
<proteinExistence type="predicted"/>
<dbReference type="PANTHER" id="PTHR12420:SF45">
    <property type="entry name" value="TRANSCRIPTIONAL REGULATOR ATRX HOMOLOG"/>
    <property type="match status" value="1"/>
</dbReference>
<sequence length="528" mass="58491">MPRRKSRVVAPPGSCALCHKVENHPLLGDVIEKGDLKFHSNCIFASSGLYQEKTDGRTNREYIEGFHIEAIQREIRRGKSLHCAQCHAPGACVGCVVVSCPSSFHLPCLTKAGGVTIFEGPFPSYCKRHAPKQNLDKWLELCTEAPSCCICLFSILSDLPAVTSAKIKIESKHENNLIGSASNSTDTPKSERRLPRRSCMTMSTPKRIRVSVRCDVRRLSSFNSSSWEVSDSLPDPPEPEPDVKSDEPSPTPTYKIASSLNHLPDWLKAQFITKPPHRQISAYDSWAHDTIHGSCCPKAWMHRDCLAGYAASAALHYLKCPYCADKQTFIRSVIAAGIWVPDRDAAWELEPGAYADLVPVENGNESDRTDQSSSSNTSTESSQSSTIVSKSKESTANPQGVREPTQSGRRSVRGQHRASHPDGCQSETADRNSKAILSLVWNNRHLELRGRSGTLLRSRSRRLTPPTIPKSPPETAHRRRYSSRRRSSLFSRNGTLETPTSNHFSESHRLRQATLGSFLANLRVSSPT</sequence>